<sequence length="97" mass="10744">MKRFFIISWNEEYLEANLVGGPFEETECEQELCQCLLTGLVKLGVASDETEAQSMYDAAAGNDMPSETLSVHSTGGSIRYGTGYTEFYQIRSCDIPV</sequence>
<dbReference type="RefSeq" id="WP_262670583.1">
    <property type="nucleotide sequence ID" value="NZ_JAOQKC010000002.1"/>
</dbReference>
<protein>
    <submittedName>
        <fullName evidence="1">Uncharacterized protein</fullName>
    </submittedName>
</protein>
<name>A0ABT2RTF5_9FIRM</name>
<gene>
    <name evidence="1" type="ORF">OCV63_01435</name>
</gene>
<organism evidence="1 2">
    <name type="scientific">Laedolimicola ammoniilytica</name>
    <dbReference type="NCBI Taxonomy" id="2981771"/>
    <lineage>
        <taxon>Bacteria</taxon>
        <taxon>Bacillati</taxon>
        <taxon>Bacillota</taxon>
        <taxon>Clostridia</taxon>
        <taxon>Lachnospirales</taxon>
        <taxon>Lachnospiraceae</taxon>
        <taxon>Laedolimicola</taxon>
    </lineage>
</organism>
<accession>A0ABT2RTF5</accession>
<proteinExistence type="predicted"/>
<evidence type="ECO:0000313" key="1">
    <source>
        <dbReference type="EMBL" id="MCU6695557.1"/>
    </source>
</evidence>
<evidence type="ECO:0000313" key="2">
    <source>
        <dbReference type="Proteomes" id="UP001652461"/>
    </source>
</evidence>
<dbReference type="EMBL" id="JAOQKC010000002">
    <property type="protein sequence ID" value="MCU6695557.1"/>
    <property type="molecule type" value="Genomic_DNA"/>
</dbReference>
<reference evidence="1 2" key="1">
    <citation type="journal article" date="2021" name="ISME Commun">
        <title>Automated analysis of genomic sequences facilitates high-throughput and comprehensive description of bacteria.</title>
        <authorList>
            <person name="Hitch T.C.A."/>
        </authorList>
    </citation>
    <scope>NUCLEOTIDE SEQUENCE [LARGE SCALE GENOMIC DNA]</scope>
    <source>
        <strain evidence="1 2">Sanger_04</strain>
    </source>
</reference>
<keyword evidence="2" id="KW-1185">Reference proteome</keyword>
<comment type="caution">
    <text evidence="1">The sequence shown here is derived from an EMBL/GenBank/DDBJ whole genome shotgun (WGS) entry which is preliminary data.</text>
</comment>
<dbReference type="Proteomes" id="UP001652461">
    <property type="component" value="Unassembled WGS sequence"/>
</dbReference>